<dbReference type="STRING" id="29760.D7T280"/>
<protein>
    <submittedName>
        <fullName evidence="1">Uncharacterized protein</fullName>
    </submittedName>
</protein>
<evidence type="ECO:0000313" key="1">
    <source>
        <dbReference type="EMBL" id="CBI24571.3"/>
    </source>
</evidence>
<proteinExistence type="predicted"/>
<dbReference type="AlphaFoldDB" id="D7T280"/>
<dbReference type="HOGENOM" id="CLU_2150496_0_0_1"/>
<gene>
    <name evidence="1" type="ordered locus">VIT_16s0022g00900</name>
</gene>
<sequence length="112" mass="13200">MYSVRTYFLLWNSKSQVIWIQDNQEQKFPIDGINKIRFQVQSVSYSPVPVEQRKESKPFAPMVISVSSSFELHPFKVGVFEYLTVISLLFNEIALMMTSYAHEILIPYIWFL</sequence>
<organism evidence="1 2">
    <name type="scientific">Vitis vinifera</name>
    <name type="common">Grape</name>
    <dbReference type="NCBI Taxonomy" id="29760"/>
    <lineage>
        <taxon>Eukaryota</taxon>
        <taxon>Viridiplantae</taxon>
        <taxon>Streptophyta</taxon>
        <taxon>Embryophyta</taxon>
        <taxon>Tracheophyta</taxon>
        <taxon>Spermatophyta</taxon>
        <taxon>Magnoliopsida</taxon>
        <taxon>eudicotyledons</taxon>
        <taxon>Gunneridae</taxon>
        <taxon>Pentapetalae</taxon>
        <taxon>rosids</taxon>
        <taxon>Vitales</taxon>
        <taxon>Vitaceae</taxon>
        <taxon>Viteae</taxon>
        <taxon>Vitis</taxon>
    </lineage>
</organism>
<dbReference type="Proteomes" id="UP000009183">
    <property type="component" value="Chromosome 16"/>
</dbReference>
<keyword evidence="2" id="KW-1185">Reference proteome</keyword>
<evidence type="ECO:0000313" key="2">
    <source>
        <dbReference type="Proteomes" id="UP000009183"/>
    </source>
</evidence>
<name>D7T280_VITVI</name>
<dbReference type="PaxDb" id="29760-VIT_16s0022g00900.t01"/>
<dbReference type="EMBL" id="FN595506">
    <property type="protein sequence ID" value="CBI24571.3"/>
    <property type="molecule type" value="Genomic_DNA"/>
</dbReference>
<dbReference type="InParanoid" id="D7T280"/>
<dbReference type="OrthoDB" id="1927586at2759"/>
<accession>D7T280</accession>
<reference evidence="2" key="1">
    <citation type="journal article" date="2007" name="Nature">
        <title>The grapevine genome sequence suggests ancestral hexaploidization in major angiosperm phyla.</title>
        <authorList>
            <consortium name="The French-Italian Public Consortium for Grapevine Genome Characterization."/>
            <person name="Jaillon O."/>
            <person name="Aury J.-M."/>
            <person name="Noel B."/>
            <person name="Policriti A."/>
            <person name="Clepet C."/>
            <person name="Casagrande A."/>
            <person name="Choisne N."/>
            <person name="Aubourg S."/>
            <person name="Vitulo N."/>
            <person name="Jubin C."/>
            <person name="Vezzi A."/>
            <person name="Legeai F."/>
            <person name="Hugueney P."/>
            <person name="Dasilva C."/>
            <person name="Horner D."/>
            <person name="Mica E."/>
            <person name="Jublot D."/>
            <person name="Poulain J."/>
            <person name="Bruyere C."/>
            <person name="Billault A."/>
            <person name="Segurens B."/>
            <person name="Gouyvenoux M."/>
            <person name="Ugarte E."/>
            <person name="Cattonaro F."/>
            <person name="Anthouard V."/>
            <person name="Vico V."/>
            <person name="Del Fabbro C."/>
            <person name="Alaux M."/>
            <person name="Di Gaspero G."/>
            <person name="Dumas V."/>
            <person name="Felice N."/>
            <person name="Paillard S."/>
            <person name="Juman I."/>
            <person name="Moroldo M."/>
            <person name="Scalabrin S."/>
            <person name="Canaguier A."/>
            <person name="Le Clainche I."/>
            <person name="Malacrida G."/>
            <person name="Durand E."/>
            <person name="Pesole G."/>
            <person name="Laucou V."/>
            <person name="Chatelet P."/>
            <person name="Merdinoglu D."/>
            <person name="Delledonne M."/>
            <person name="Pezzotti M."/>
            <person name="Lecharny A."/>
            <person name="Scarpelli C."/>
            <person name="Artiguenave F."/>
            <person name="Pe M.E."/>
            <person name="Valle G."/>
            <person name="Morgante M."/>
            <person name="Caboche M."/>
            <person name="Adam-Blondon A.-F."/>
            <person name="Weissenbach J."/>
            <person name="Quetier F."/>
            <person name="Wincker P."/>
        </authorList>
    </citation>
    <scope>NUCLEOTIDE SEQUENCE [LARGE SCALE GENOMIC DNA]</scope>
    <source>
        <strain evidence="2">cv. Pinot noir / PN40024</strain>
    </source>
</reference>